<dbReference type="Pfam" id="PF23598">
    <property type="entry name" value="LRR_14"/>
    <property type="match status" value="1"/>
</dbReference>
<keyword evidence="1" id="KW-0677">Repeat</keyword>
<evidence type="ECO:0000259" key="4">
    <source>
        <dbReference type="Pfam" id="PF23598"/>
    </source>
</evidence>
<dbReference type="InterPro" id="IPR044974">
    <property type="entry name" value="Disease_R_plants"/>
</dbReference>
<name>M8BB13_AEGTA</name>
<dbReference type="PRINTS" id="PR00364">
    <property type="entry name" value="DISEASERSIST"/>
</dbReference>
<organism evidence="5">
    <name type="scientific">Aegilops tauschii</name>
    <name type="common">Tausch's goatgrass</name>
    <name type="synonym">Aegilops squarrosa</name>
    <dbReference type="NCBI Taxonomy" id="37682"/>
    <lineage>
        <taxon>Eukaryota</taxon>
        <taxon>Viridiplantae</taxon>
        <taxon>Streptophyta</taxon>
        <taxon>Embryophyta</taxon>
        <taxon>Tracheophyta</taxon>
        <taxon>Spermatophyta</taxon>
        <taxon>Magnoliopsida</taxon>
        <taxon>Liliopsida</taxon>
        <taxon>Poales</taxon>
        <taxon>Poaceae</taxon>
        <taxon>BOP clade</taxon>
        <taxon>Pooideae</taxon>
        <taxon>Triticodae</taxon>
        <taxon>Triticeae</taxon>
        <taxon>Triticinae</taxon>
        <taxon>Aegilops</taxon>
    </lineage>
</organism>
<dbReference type="GO" id="GO:0043531">
    <property type="term" value="F:ADP binding"/>
    <property type="evidence" value="ECO:0007669"/>
    <property type="project" value="InterPro"/>
</dbReference>
<feature type="domain" description="NB-ARC" evidence="3">
    <location>
        <begin position="224"/>
        <end position="384"/>
    </location>
</feature>
<dbReference type="Gene3D" id="3.40.50.300">
    <property type="entry name" value="P-loop containing nucleotide triphosphate hydrolases"/>
    <property type="match status" value="1"/>
</dbReference>
<dbReference type="SUPFAM" id="SSF52047">
    <property type="entry name" value="RNI-like"/>
    <property type="match status" value="1"/>
</dbReference>
<evidence type="ECO:0000256" key="2">
    <source>
        <dbReference type="SAM" id="MobiDB-lite"/>
    </source>
</evidence>
<feature type="region of interest" description="Disordered" evidence="2">
    <location>
        <begin position="1032"/>
        <end position="1059"/>
    </location>
</feature>
<evidence type="ECO:0000256" key="1">
    <source>
        <dbReference type="ARBA" id="ARBA00022737"/>
    </source>
</evidence>
<sequence length="1485" mass="164594">MAEGAAAVSAGMQVLKSGSAIIFGNLNSKLKKDKDLRRALVINKEWIMTEMELLTLQVGAGHGLSEEENDRSEAWHVWAQKIRELKYEIEDCIVSYEGRVTCKSGAPWYRRKLHPAMTLPTRTRYAKKIAEFRVRVSRLVQQRDDHVQSTAAVNAAPATRQATIYTKRKNIEGIGKSKNALLELLDLQAFVKGQPEILEVVQVKSEIVEVAEGQPEVVEREAVDQKLKVVSVVGFAGLGKTTLVESVFHSNDITQRFPRRAWVVASSHEKTRDLLVEIINQLNLAETIKPNSLQPQDILAEELNTCLQNGPSFFVVIDDLTTEVQEWDAIKSAFPTEGADGRIIVTTRIQSMATSCSSNGGCVHQMQALDMTDSEALFLKEVFGDTCTSCTPDFEIGLKHILKTCEGWPLALLDIAQLVKRFHGTPTGADCRSICSELGSHLDCHQTRELARTRQVIVDSFRFNFNKKDDERLRTCLLYASIYQKLDRTKWKSLLRRLSAEGNSVTPTQFEDLLAKGEDSVTRQQIEELFNRCIIHRRDIRQNCKVKTYQIGPVLLEFMVCKQACRNFITLIQNGERQPYCGKKGSVVRQLYLSGNTAGTGEKDSLSSIRSLTISGHDGDELVDFDKCKMLRVLDVEQCKQVKDTDLQKICKLFYLNYLNLRGTNVKTLPRKAAKLHYLQILDMRETDADIELPMEVLILGQLVHLFGRFKLPPELSKVGAGHAVMRKSKLKTFAGFILDDCKGFQHIMSDIKTLMKVKIWSGTESSQGKDLVECLVPSLQKRFTEDSVLESLSIDFGNDSIDFLNSLQGPCALESIKLHGKLTGLPGFFFEDVFAVQELQLSKTGLSCKVLSALQNLNRLLYLKLHEDSPIVADPADPDAVKNDIFTFSPSGFKSLKGLCFQTPKLPKMDIKKLRVDVHVQRGDMAAATAGGARMVVRLMALHASVADLAGSIDSVASAPSPAILSPAPPPHRCWSDVGAKALCANRWRRDLPVLRCSSLQLTFAAGPRQIHRCHGYLALRVNPRATPLVDPSWTRNRGPRGRGCPSQSRSTRSTSAWGPLVSASPYVVAGNAERQTALATTLTNSLRIVSSHVWHGGVRVRGHGSTRRVAPASHGGPSRPGVWRACDQISPWRRLDGGGSNGGANGCWWDLPYCSSDAKLMTCMFSIFFHLVVHEFWMQVTVARPDLGSGGPATRSRPGGVWTAEAVTVVPMDAEIYKLAQDAPDFLDRMGFGRAHPCICPCGFKWARHGALLFVDTMEHVYFKISMVLREAENVMTAVIGGSEETTKSSSLDKWGRQRRRTLVLVALLEYRVSILWVKPKDLICGAGAVFGGDSWRYIKPERHKVDPLVLHTRSPLKYNTCKIEVVITTFDFCRHTAVMEKNLYNYHLSTAAADATTPPDSVILLRESISAHRAPSLHCATTPRSAVINGQDETPLLLLSPPTSTYSKTMPPGGRTTPKAPSSSNPVDPDLGFPPELPDQVA</sequence>
<dbReference type="GO" id="GO:0098542">
    <property type="term" value="P:defense response to other organism"/>
    <property type="evidence" value="ECO:0007669"/>
    <property type="project" value="TreeGrafter"/>
</dbReference>
<accession>M8BB13</accession>
<dbReference type="EnsemblPlants" id="EMT11186">
    <property type="protein sequence ID" value="EMT11186"/>
    <property type="gene ID" value="F775_10192"/>
</dbReference>
<dbReference type="InterPro" id="IPR032675">
    <property type="entry name" value="LRR_dom_sf"/>
</dbReference>
<evidence type="ECO:0000259" key="3">
    <source>
        <dbReference type="Pfam" id="PF00931"/>
    </source>
</evidence>
<protein>
    <submittedName>
        <fullName evidence="5">Putative disease resistance RPP13-like protein 3</fullName>
    </submittedName>
</protein>
<reference evidence="5" key="1">
    <citation type="submission" date="2015-06" db="UniProtKB">
        <authorList>
            <consortium name="EnsemblPlants"/>
        </authorList>
    </citation>
    <scope>IDENTIFICATION</scope>
</reference>
<dbReference type="Gene3D" id="3.80.10.10">
    <property type="entry name" value="Ribonuclease Inhibitor"/>
    <property type="match status" value="1"/>
</dbReference>
<dbReference type="PANTHER" id="PTHR23155">
    <property type="entry name" value="DISEASE RESISTANCE PROTEIN RP"/>
    <property type="match status" value="1"/>
</dbReference>
<dbReference type="Pfam" id="PF00931">
    <property type="entry name" value="NB-ARC"/>
    <property type="match status" value="1"/>
</dbReference>
<dbReference type="InterPro" id="IPR027417">
    <property type="entry name" value="P-loop_NTPase"/>
</dbReference>
<dbReference type="InterPro" id="IPR002182">
    <property type="entry name" value="NB-ARC"/>
</dbReference>
<proteinExistence type="predicted"/>
<dbReference type="InterPro" id="IPR055414">
    <property type="entry name" value="LRR_R13L4/SHOC2-like"/>
</dbReference>
<dbReference type="PANTHER" id="PTHR23155:SF1227">
    <property type="entry name" value="OS11G0462500 PROTEIN"/>
    <property type="match status" value="1"/>
</dbReference>
<feature type="region of interest" description="Disordered" evidence="2">
    <location>
        <begin position="1102"/>
        <end position="1124"/>
    </location>
</feature>
<feature type="compositionally biased region" description="Polar residues" evidence="2">
    <location>
        <begin position="1047"/>
        <end position="1058"/>
    </location>
</feature>
<feature type="compositionally biased region" description="Low complexity" evidence="2">
    <location>
        <begin position="1440"/>
        <end position="1450"/>
    </location>
</feature>
<dbReference type="SUPFAM" id="SSF52540">
    <property type="entry name" value="P-loop containing nucleoside triphosphate hydrolases"/>
    <property type="match status" value="1"/>
</dbReference>
<feature type="region of interest" description="Disordered" evidence="2">
    <location>
        <begin position="1440"/>
        <end position="1485"/>
    </location>
</feature>
<evidence type="ECO:0000313" key="5">
    <source>
        <dbReference type="EnsemblPlants" id="EMT11186"/>
    </source>
</evidence>
<feature type="domain" description="Disease resistance R13L4/SHOC-2-like LRR" evidence="4">
    <location>
        <begin position="609"/>
        <end position="909"/>
    </location>
</feature>